<gene>
    <name evidence="2" type="ORF">R1sor_008212</name>
</gene>
<dbReference type="PANTHER" id="PTHR36778">
    <property type="entry name" value="CADMIUM-INDUCED PROTEIN AS8"/>
    <property type="match status" value="1"/>
</dbReference>
<keyword evidence="3" id="KW-1185">Reference proteome</keyword>
<protein>
    <submittedName>
        <fullName evidence="2">Uncharacterized protein</fullName>
    </submittedName>
</protein>
<comment type="caution">
    <text evidence="2">The sequence shown here is derived from an EMBL/GenBank/DDBJ whole genome shotgun (WGS) entry which is preliminary data.</text>
</comment>
<sequence length="219" mass="23618">MTIVNLFRRYKRWNPVHPTFGAFWGLGIGLGCGVGWGPGFGPEAVGFVGSGCGVGFSVGVTLIGVGVGLPASGLTCVPYDTLLWTGRGASNLTFNYALPALVLSLRQCGETIALRSASLEKGFQRFLEAETSKGRKLIGQLQTRVMRGLPERSDLPSTPTKFGGTEYRTQNVHFSKSYKWIKDSPAEYPSPSSTPTFDLVQDSTENTANKRCTFILGDP</sequence>
<dbReference type="InterPro" id="IPR037735">
    <property type="entry name" value="AS8-like"/>
</dbReference>
<dbReference type="AlphaFoldDB" id="A0ABD3HUD6"/>
<proteinExistence type="predicted"/>
<keyword evidence="1" id="KW-0812">Transmembrane</keyword>
<evidence type="ECO:0000313" key="3">
    <source>
        <dbReference type="Proteomes" id="UP001633002"/>
    </source>
</evidence>
<dbReference type="PANTHER" id="PTHR36778:SF1">
    <property type="entry name" value="CADMIUM-INDUCED PROTEIN AS8"/>
    <property type="match status" value="1"/>
</dbReference>
<feature type="transmembrane region" description="Helical" evidence="1">
    <location>
        <begin position="44"/>
        <end position="69"/>
    </location>
</feature>
<dbReference type="EMBL" id="JBJQOH010000003">
    <property type="protein sequence ID" value="KAL3694561.1"/>
    <property type="molecule type" value="Genomic_DNA"/>
</dbReference>
<dbReference type="Proteomes" id="UP001633002">
    <property type="component" value="Unassembled WGS sequence"/>
</dbReference>
<keyword evidence="1" id="KW-1133">Transmembrane helix</keyword>
<feature type="transmembrane region" description="Helical" evidence="1">
    <location>
        <begin position="20"/>
        <end position="38"/>
    </location>
</feature>
<keyword evidence="1" id="KW-0472">Membrane</keyword>
<evidence type="ECO:0000313" key="2">
    <source>
        <dbReference type="EMBL" id="KAL3694561.1"/>
    </source>
</evidence>
<reference evidence="2 3" key="1">
    <citation type="submission" date="2024-09" db="EMBL/GenBank/DDBJ databases">
        <title>Chromosome-scale assembly of Riccia sorocarpa.</title>
        <authorList>
            <person name="Paukszto L."/>
        </authorList>
    </citation>
    <scope>NUCLEOTIDE SEQUENCE [LARGE SCALE GENOMIC DNA]</scope>
    <source>
        <strain evidence="2">LP-2024</strain>
        <tissue evidence="2">Aerial parts of the thallus</tissue>
    </source>
</reference>
<accession>A0ABD3HUD6</accession>
<evidence type="ECO:0000256" key="1">
    <source>
        <dbReference type="SAM" id="Phobius"/>
    </source>
</evidence>
<organism evidence="2 3">
    <name type="scientific">Riccia sorocarpa</name>
    <dbReference type="NCBI Taxonomy" id="122646"/>
    <lineage>
        <taxon>Eukaryota</taxon>
        <taxon>Viridiplantae</taxon>
        <taxon>Streptophyta</taxon>
        <taxon>Embryophyta</taxon>
        <taxon>Marchantiophyta</taxon>
        <taxon>Marchantiopsida</taxon>
        <taxon>Marchantiidae</taxon>
        <taxon>Marchantiales</taxon>
        <taxon>Ricciaceae</taxon>
        <taxon>Riccia</taxon>
    </lineage>
</organism>
<name>A0ABD3HUD6_9MARC</name>